<dbReference type="Gene3D" id="3.40.640.10">
    <property type="entry name" value="Type I PLP-dependent aspartate aminotransferase-like (Major domain)"/>
    <property type="match status" value="1"/>
</dbReference>
<dbReference type="FunFam" id="3.40.640.10:FF:000014">
    <property type="entry name" value="Adenosylmethionine-8-amino-7-oxononanoate aminotransferase, probable"/>
    <property type="match status" value="1"/>
</dbReference>
<evidence type="ECO:0000256" key="2">
    <source>
        <dbReference type="ARBA" id="ARBA00022576"/>
    </source>
</evidence>
<evidence type="ECO:0000256" key="3">
    <source>
        <dbReference type="ARBA" id="ARBA00022679"/>
    </source>
</evidence>
<keyword evidence="2 6" id="KW-0032">Aminotransferase</keyword>
<name>V6MCQ5_9BACL</name>
<dbReference type="AlphaFoldDB" id="V6MCQ5"/>
<evidence type="ECO:0000256" key="5">
    <source>
        <dbReference type="RuleBase" id="RU003560"/>
    </source>
</evidence>
<dbReference type="PROSITE" id="PS00600">
    <property type="entry name" value="AA_TRANSFER_CLASS_3"/>
    <property type="match status" value="1"/>
</dbReference>
<dbReference type="CDD" id="cd00610">
    <property type="entry name" value="OAT_like"/>
    <property type="match status" value="1"/>
</dbReference>
<keyword evidence="3 6" id="KW-0808">Transferase</keyword>
<dbReference type="RefSeq" id="WP_023557794.1">
    <property type="nucleotide sequence ID" value="NZ_KI629785.1"/>
</dbReference>
<comment type="caution">
    <text evidence="6">The sequence shown here is derived from an EMBL/GenBank/DDBJ whole genome shotgun (WGS) entry which is preliminary data.</text>
</comment>
<dbReference type="GO" id="GO:0008483">
    <property type="term" value="F:transaminase activity"/>
    <property type="evidence" value="ECO:0007669"/>
    <property type="project" value="UniProtKB-KW"/>
</dbReference>
<reference evidence="6 7" key="1">
    <citation type="journal article" date="2014" name="Genome Announc.">
        <title>Draft Genome Sequence of Brevibacillus panacihumi Strain W25, a Halotolerant Hydrocarbon-Degrading Bacterium.</title>
        <authorList>
            <person name="Wang X."/>
            <person name="Jin D."/>
            <person name="Zhou L."/>
            <person name="Wu L."/>
            <person name="An W."/>
            <person name="Chen Y."/>
            <person name="Zhao L."/>
        </authorList>
    </citation>
    <scope>NUCLEOTIDE SEQUENCE [LARGE SCALE GENOMIC DNA]</scope>
    <source>
        <strain evidence="6 7">W25</strain>
    </source>
</reference>
<evidence type="ECO:0000313" key="6">
    <source>
        <dbReference type="EMBL" id="EST53148.1"/>
    </source>
</evidence>
<dbReference type="PANTHER" id="PTHR43094">
    <property type="entry name" value="AMINOTRANSFERASE"/>
    <property type="match status" value="1"/>
</dbReference>
<dbReference type="PANTHER" id="PTHR43094:SF1">
    <property type="entry name" value="AMINOTRANSFERASE CLASS-III"/>
    <property type="match status" value="1"/>
</dbReference>
<dbReference type="GO" id="GO:0030170">
    <property type="term" value="F:pyridoxal phosphate binding"/>
    <property type="evidence" value="ECO:0007669"/>
    <property type="project" value="InterPro"/>
</dbReference>
<dbReference type="EMBL" id="AYJU01000017">
    <property type="protein sequence ID" value="EST53148.1"/>
    <property type="molecule type" value="Genomic_DNA"/>
</dbReference>
<dbReference type="OrthoDB" id="9807885at2"/>
<evidence type="ECO:0000256" key="4">
    <source>
        <dbReference type="ARBA" id="ARBA00022898"/>
    </source>
</evidence>
<dbReference type="InterPro" id="IPR049704">
    <property type="entry name" value="Aminotrans_3_PPA_site"/>
</dbReference>
<dbReference type="InterPro" id="IPR005814">
    <property type="entry name" value="Aminotrans_3"/>
</dbReference>
<dbReference type="InterPro" id="IPR015422">
    <property type="entry name" value="PyrdxlP-dep_Trfase_small"/>
</dbReference>
<dbReference type="PIRSF" id="PIRSF000521">
    <property type="entry name" value="Transaminase_4ab_Lys_Orn"/>
    <property type="match status" value="1"/>
</dbReference>
<gene>
    <name evidence="6" type="ORF">T458_19935</name>
</gene>
<dbReference type="eggNOG" id="COG0161">
    <property type="taxonomic scope" value="Bacteria"/>
</dbReference>
<evidence type="ECO:0000313" key="7">
    <source>
        <dbReference type="Proteomes" id="UP000017973"/>
    </source>
</evidence>
<accession>V6MCQ5</accession>
<protein>
    <submittedName>
        <fullName evidence="6">Aminotransferase class III</fullName>
    </submittedName>
</protein>
<dbReference type="PATRIC" id="fig|1408254.3.peg.3907"/>
<dbReference type="SUPFAM" id="SSF53383">
    <property type="entry name" value="PLP-dependent transferases"/>
    <property type="match status" value="1"/>
</dbReference>
<keyword evidence="7" id="KW-1185">Reference proteome</keyword>
<keyword evidence="4 5" id="KW-0663">Pyridoxal phosphate</keyword>
<dbReference type="STRING" id="1408254.T458_19935"/>
<proteinExistence type="inferred from homology"/>
<sequence>MGGVKQEKDYVFHRDFTKSYPLITHGEGVYLYDSQGKRYLDASSGAVAANLGHGVGEIAEAMAQQAMKAGFVHTLRFETEVLQELAREIGELAPPTLNRVYFTSGGSEANESAIKLARQYHADRGQPGKHIAIGRWQSYHGNTMASLSAGGDIKRRKMYTPMLNHARHIYSPYCKRCPYGKTAETCQKDNTLACADDLERLIRELGPENISCFICEPIVGSQQGAGVPPEGYLRRIREICDRYEVVMIVDEVMTGFGRTGTNFAIEHFGVEPDILTFGKGVSGGYAPLAGMVVSDKLVDSLIQYGNGRFVHGYTFSGHPVSVAAGLAAVRYYREKRVRENGAQQGDYLFLRLQELQSRHAMMGEVRGKGLLLGVELLLDQEKDLHFPPGLDMAERLNQAAMERGAVFYPGTGTVDGILGNHLLVAPPLTISRAEVDELVQILDEAVTMWEEQIRASLQ</sequence>
<dbReference type="InterPro" id="IPR015421">
    <property type="entry name" value="PyrdxlP-dep_Trfase_major"/>
</dbReference>
<dbReference type="Gene3D" id="3.90.1150.10">
    <property type="entry name" value="Aspartate Aminotransferase, domain 1"/>
    <property type="match status" value="1"/>
</dbReference>
<organism evidence="6 7">
    <name type="scientific">Brevibacillus panacihumi W25</name>
    <dbReference type="NCBI Taxonomy" id="1408254"/>
    <lineage>
        <taxon>Bacteria</taxon>
        <taxon>Bacillati</taxon>
        <taxon>Bacillota</taxon>
        <taxon>Bacilli</taxon>
        <taxon>Bacillales</taxon>
        <taxon>Paenibacillaceae</taxon>
        <taxon>Brevibacillus</taxon>
    </lineage>
</organism>
<dbReference type="Proteomes" id="UP000017973">
    <property type="component" value="Unassembled WGS sequence"/>
</dbReference>
<dbReference type="HOGENOM" id="CLU_016922_4_0_9"/>
<evidence type="ECO:0000256" key="1">
    <source>
        <dbReference type="ARBA" id="ARBA00008954"/>
    </source>
</evidence>
<comment type="similarity">
    <text evidence="1 5">Belongs to the class-III pyridoxal-phosphate-dependent aminotransferase family.</text>
</comment>
<dbReference type="Pfam" id="PF00202">
    <property type="entry name" value="Aminotran_3"/>
    <property type="match status" value="1"/>
</dbReference>
<dbReference type="InterPro" id="IPR015424">
    <property type="entry name" value="PyrdxlP-dep_Trfase"/>
</dbReference>